<protein>
    <submittedName>
        <fullName evidence="1">Uncharacterized protein</fullName>
    </submittedName>
</protein>
<accession>A0A6A7ATN3</accession>
<evidence type="ECO:0000313" key="1">
    <source>
        <dbReference type="EMBL" id="KAF2846124.1"/>
    </source>
</evidence>
<reference evidence="1" key="1">
    <citation type="submission" date="2020-01" db="EMBL/GenBank/DDBJ databases">
        <authorList>
            <consortium name="DOE Joint Genome Institute"/>
            <person name="Haridas S."/>
            <person name="Albert R."/>
            <person name="Binder M."/>
            <person name="Bloem J."/>
            <person name="Labutti K."/>
            <person name="Salamov A."/>
            <person name="Andreopoulos B."/>
            <person name="Baker S.E."/>
            <person name="Barry K."/>
            <person name="Bills G."/>
            <person name="Bluhm B.H."/>
            <person name="Cannon C."/>
            <person name="Castanera R."/>
            <person name="Culley D.E."/>
            <person name="Daum C."/>
            <person name="Ezra D."/>
            <person name="Gonzalez J.B."/>
            <person name="Henrissat B."/>
            <person name="Kuo A."/>
            <person name="Liang C."/>
            <person name="Lipzen A."/>
            <person name="Lutzoni F."/>
            <person name="Magnuson J."/>
            <person name="Mondo S."/>
            <person name="Nolan M."/>
            <person name="Ohm R."/>
            <person name="Pangilinan J."/>
            <person name="Park H.-J."/>
            <person name="Ramirez L."/>
            <person name="Alfaro M."/>
            <person name="Sun H."/>
            <person name="Tritt A."/>
            <person name="Yoshinaga Y."/>
            <person name="Zwiers L.-H."/>
            <person name="Turgeon B.G."/>
            <person name="Goodwin S.B."/>
            <person name="Spatafora J.W."/>
            <person name="Crous P.W."/>
            <person name="Grigoriev I.V."/>
        </authorList>
    </citation>
    <scope>NUCLEOTIDE SEQUENCE</scope>
    <source>
        <strain evidence="1">IPT5</strain>
    </source>
</reference>
<sequence length="52" mass="5874">MEGYHNPFSAHLVPHVPHNNYRQSTIDEAKAQKVHRWSSALCPNFPGFTSAP</sequence>
<gene>
    <name evidence="1" type="ORF">T440DRAFT_472117</name>
</gene>
<dbReference type="AlphaFoldDB" id="A0A6A7ATN3"/>
<keyword evidence="2" id="KW-1185">Reference proteome</keyword>
<dbReference type="EMBL" id="MU006338">
    <property type="protein sequence ID" value="KAF2846124.1"/>
    <property type="molecule type" value="Genomic_DNA"/>
</dbReference>
<dbReference type="Proteomes" id="UP000799423">
    <property type="component" value="Unassembled WGS sequence"/>
</dbReference>
<evidence type="ECO:0000313" key="2">
    <source>
        <dbReference type="Proteomes" id="UP000799423"/>
    </source>
</evidence>
<organism evidence="1 2">
    <name type="scientific">Plenodomus tracheiphilus IPT5</name>
    <dbReference type="NCBI Taxonomy" id="1408161"/>
    <lineage>
        <taxon>Eukaryota</taxon>
        <taxon>Fungi</taxon>
        <taxon>Dikarya</taxon>
        <taxon>Ascomycota</taxon>
        <taxon>Pezizomycotina</taxon>
        <taxon>Dothideomycetes</taxon>
        <taxon>Pleosporomycetidae</taxon>
        <taxon>Pleosporales</taxon>
        <taxon>Pleosporineae</taxon>
        <taxon>Leptosphaeriaceae</taxon>
        <taxon>Plenodomus</taxon>
    </lineage>
</organism>
<name>A0A6A7ATN3_9PLEO</name>
<proteinExistence type="predicted"/>